<organism evidence="2 3">
    <name type="scientific">Nocardioides mangrovi</name>
    <dbReference type="NCBI Taxonomy" id="2874580"/>
    <lineage>
        <taxon>Bacteria</taxon>
        <taxon>Bacillati</taxon>
        <taxon>Actinomycetota</taxon>
        <taxon>Actinomycetes</taxon>
        <taxon>Propionibacteriales</taxon>
        <taxon>Nocardioidaceae</taxon>
        <taxon>Nocardioides</taxon>
    </lineage>
</organism>
<name>A0ABS7UD36_9ACTN</name>
<keyword evidence="3" id="KW-1185">Reference proteome</keyword>
<dbReference type="RefSeq" id="WP_224123173.1">
    <property type="nucleotide sequence ID" value="NZ_JAIQZJ010000006.1"/>
</dbReference>
<evidence type="ECO:0000256" key="1">
    <source>
        <dbReference type="SAM" id="MobiDB-lite"/>
    </source>
</evidence>
<reference evidence="2 3" key="1">
    <citation type="submission" date="2021-09" db="EMBL/GenBank/DDBJ databases">
        <title>Whole genome sequence of Nocardioides sp. GBK3QG-3.</title>
        <authorList>
            <person name="Tuo L."/>
        </authorList>
    </citation>
    <scope>NUCLEOTIDE SEQUENCE [LARGE SCALE GENOMIC DNA]</scope>
    <source>
        <strain evidence="2 3">GBK3QG-3</strain>
    </source>
</reference>
<protein>
    <submittedName>
        <fullName evidence="2">Uncharacterized protein</fullName>
    </submittedName>
</protein>
<dbReference type="Proteomes" id="UP000780875">
    <property type="component" value="Unassembled WGS sequence"/>
</dbReference>
<gene>
    <name evidence="2" type="ORF">K8U61_11565</name>
</gene>
<comment type="caution">
    <text evidence="2">The sequence shown here is derived from an EMBL/GenBank/DDBJ whole genome shotgun (WGS) entry which is preliminary data.</text>
</comment>
<evidence type="ECO:0000313" key="2">
    <source>
        <dbReference type="EMBL" id="MBZ5738802.1"/>
    </source>
</evidence>
<sequence length="417" mass="44475">MGGRSHRDELIALVALVVLAALITVTVALLEPDNPLSAAVAPAEPSSDAATPSPADPGDAVDDQVLVGDDAFVYACDLVPKDDVTQIFGEFGSQAYVRQQYLTRTPTQAEFTGASAFAYGGLATECTYWFDDPGAHSLRLTVTQLPSDRLATRRWSHVAKEADPVPGTGGLLRYDKAEGDFEVRSDRVLVEARYDVENGRKHPEGPSRQEQTPLMVDLRTVVDQHLADGTATAGPRPTNTDATGTLGGAAYVEPCVALSADVFTALGGPPAEPLVVDTSLIADDPWTGADVSSCERSGAAKVAKPVQERRTFAVLEIRYAADQASAEEVRERHLERRYPRSAEITKLHTDDGVVDVVEPPAKKSAMRTRIAHVVAGPYELRLAVVRDVGPRHPTGTPVTDAELLAAVSALRESVAVP</sequence>
<proteinExistence type="predicted"/>
<dbReference type="EMBL" id="JAIQZJ010000006">
    <property type="protein sequence ID" value="MBZ5738802.1"/>
    <property type="molecule type" value="Genomic_DNA"/>
</dbReference>
<feature type="region of interest" description="Disordered" evidence="1">
    <location>
        <begin position="38"/>
        <end position="60"/>
    </location>
</feature>
<evidence type="ECO:0000313" key="3">
    <source>
        <dbReference type="Proteomes" id="UP000780875"/>
    </source>
</evidence>
<accession>A0ABS7UD36</accession>